<dbReference type="AlphaFoldDB" id="A0AB35KBA4"/>
<dbReference type="Proteomes" id="UP001152820">
    <property type="component" value="Unassembled WGS sequence"/>
</dbReference>
<reference evidence="1" key="1">
    <citation type="submission" date="2022-10" db="EMBL/GenBank/DDBJ databases">
        <authorList>
            <person name="Turner M.S."/>
            <person name="Huang W."/>
        </authorList>
    </citation>
    <scope>NUCLEOTIDE SEQUENCE</scope>
    <source>
        <strain evidence="1">593</strain>
    </source>
</reference>
<organism evidence="1 2">
    <name type="scientific">Lactococcus lactis</name>
    <dbReference type="NCBI Taxonomy" id="1358"/>
    <lineage>
        <taxon>Bacteria</taxon>
        <taxon>Bacillati</taxon>
        <taxon>Bacillota</taxon>
        <taxon>Bacilli</taxon>
        <taxon>Lactobacillales</taxon>
        <taxon>Streptococcaceae</taxon>
        <taxon>Lactococcus</taxon>
    </lineage>
</organism>
<proteinExistence type="predicted"/>
<accession>A0AB35KBA4</accession>
<dbReference type="RefSeq" id="WP_278199851.1">
    <property type="nucleotide sequence ID" value="NZ_JAOWLO010000002.1"/>
</dbReference>
<sequence length="113" mass="12919">MAQIKINIEKADQEILGEIKKATELYVNADPIEKTKWDSETKTSIPDGYRTEIQVMDNTLSIFRQTFLVKTMEKPAVSINDKVALELTNNGYYFAKNEVIPWYSGNLKKANKS</sequence>
<evidence type="ECO:0000313" key="2">
    <source>
        <dbReference type="Proteomes" id="UP001152820"/>
    </source>
</evidence>
<dbReference type="EMBL" id="JAOWLO010000002">
    <property type="protein sequence ID" value="MDG5048347.1"/>
    <property type="molecule type" value="Genomic_DNA"/>
</dbReference>
<evidence type="ECO:0000313" key="1">
    <source>
        <dbReference type="EMBL" id="MDG5048347.1"/>
    </source>
</evidence>
<name>A0AB35KBA4_9LACT</name>
<protein>
    <submittedName>
        <fullName evidence="1">Uncharacterized protein</fullName>
    </submittedName>
</protein>
<reference evidence="1" key="2">
    <citation type="journal article" date="2023" name="Food Microbiol.">
        <title>Evaluation of the fermentation potential of lactic acid bacteria isolated from herbs, fruits and vegetables as starter cultures in nut-based milk alternatives.</title>
        <authorList>
            <person name="Huang W."/>
            <person name="Dong A."/>
            <person name="Pham H.T."/>
            <person name="Zhou C."/>
            <person name="Huo Z."/>
            <person name="Watjen A.P."/>
            <person name="Prakash S."/>
            <person name="Bang-Berthelsen C.H."/>
            <person name="Turner M.S."/>
        </authorList>
    </citation>
    <scope>NUCLEOTIDE SEQUENCE</scope>
    <source>
        <strain evidence="1">593</strain>
    </source>
</reference>
<comment type="caution">
    <text evidence="1">The sequence shown here is derived from an EMBL/GenBank/DDBJ whole genome shotgun (WGS) entry which is preliminary data.</text>
</comment>
<gene>
    <name evidence="1" type="ORF">OGZ38_04170</name>
</gene>